<protein>
    <submittedName>
        <fullName evidence="1">Uncharacterized protein</fullName>
    </submittedName>
</protein>
<organism evidence="1 2">
    <name type="scientific">Methylobacterium brachythecii</name>
    <dbReference type="NCBI Taxonomy" id="1176177"/>
    <lineage>
        <taxon>Bacteria</taxon>
        <taxon>Pseudomonadati</taxon>
        <taxon>Pseudomonadota</taxon>
        <taxon>Alphaproteobacteria</taxon>
        <taxon>Hyphomicrobiales</taxon>
        <taxon>Methylobacteriaceae</taxon>
        <taxon>Methylobacterium</taxon>
    </lineage>
</organism>
<evidence type="ECO:0000313" key="1">
    <source>
        <dbReference type="EMBL" id="MBB3903148.1"/>
    </source>
</evidence>
<gene>
    <name evidence="1" type="ORF">GGR33_002650</name>
</gene>
<dbReference type="AlphaFoldDB" id="A0A7W6AI45"/>
<evidence type="ECO:0000313" key="2">
    <source>
        <dbReference type="Proteomes" id="UP000517759"/>
    </source>
</evidence>
<reference evidence="1 2" key="1">
    <citation type="submission" date="2020-08" db="EMBL/GenBank/DDBJ databases">
        <title>Genomic Encyclopedia of Type Strains, Phase IV (KMG-IV): sequencing the most valuable type-strain genomes for metagenomic binning, comparative biology and taxonomic classification.</title>
        <authorList>
            <person name="Goeker M."/>
        </authorList>
    </citation>
    <scope>NUCLEOTIDE SEQUENCE [LARGE SCALE GENOMIC DNA]</scope>
    <source>
        <strain evidence="1 2">DSM 24105</strain>
    </source>
</reference>
<dbReference type="EMBL" id="JACIDN010000004">
    <property type="protein sequence ID" value="MBB3903148.1"/>
    <property type="molecule type" value="Genomic_DNA"/>
</dbReference>
<proteinExistence type="predicted"/>
<name>A0A7W6AI45_9HYPH</name>
<sequence>MDSKLDVFEGKSAKGDALVPELVTEASQTLPAPVVVWLDPTRPEFGTRVITTVPDGLAALNRHGIDDARHGPHAQLWQDAAAALKAASVEPNPNNLRRAFDAMLRLVKRVAPVPTRVRVLSAPRGLRERVLGLLAPSYGRLDLAGPPSRAFSARGD</sequence>
<dbReference type="Proteomes" id="UP000517759">
    <property type="component" value="Unassembled WGS sequence"/>
</dbReference>
<comment type="caution">
    <text evidence="1">The sequence shown here is derived from an EMBL/GenBank/DDBJ whole genome shotgun (WGS) entry which is preliminary data.</text>
</comment>
<accession>A0A7W6AI45</accession>